<dbReference type="PANTHER" id="PTHR40547">
    <property type="entry name" value="SLL0298 PROTEIN"/>
    <property type="match status" value="1"/>
</dbReference>
<evidence type="ECO:0000259" key="2">
    <source>
        <dbReference type="Pfam" id="PF09835"/>
    </source>
</evidence>
<dbReference type="Pfam" id="PF09835">
    <property type="entry name" value="DUF2062"/>
    <property type="match status" value="1"/>
</dbReference>
<reference evidence="3 4" key="2">
    <citation type="journal article" date="2016" name="Genome Announc.">
        <title>Complete Genome Sequence of the Highly Virulent Aeromonas schubertii Strain WL1483, Isolated from Diseased Snakehead Fish (Channa argus) in China.</title>
        <authorList>
            <person name="Liu L."/>
            <person name="Li N."/>
            <person name="Zhang D."/>
            <person name="Fu X."/>
            <person name="Shi C."/>
            <person name="Lin Q."/>
            <person name="Hao G."/>
        </authorList>
    </citation>
    <scope>NUCLEOTIDE SEQUENCE [LARGE SCALE GENOMIC DNA]</scope>
    <source>
        <strain evidence="3 4">WL1483</strain>
    </source>
</reference>
<sequence length="175" mass="19704">MQLKRLLNRWMPNPAQLRHHPRLRLFGRWLDRPTLWHLNRRTAARAFAVGLFCAWLPIPFQMVVAVAGALLLGANLPLSVALVWLNNPVTLMPMFYGAYKLGARLLGTDPQPFTFEASWQWLSHSFATLGPALLLGTLLLGSLCALLGAIVIERLWTCSVLRRRALDRHSRSGCS</sequence>
<feature type="transmembrane region" description="Helical" evidence="1">
    <location>
        <begin position="132"/>
        <end position="152"/>
    </location>
</feature>
<dbReference type="RefSeq" id="WP_050665547.1">
    <property type="nucleotide sequence ID" value="NZ_CDDB01000028.1"/>
</dbReference>
<feature type="transmembrane region" description="Helical" evidence="1">
    <location>
        <begin position="64"/>
        <end position="85"/>
    </location>
</feature>
<dbReference type="OrthoDB" id="9786029at2"/>
<name>A0A0S2SQ31_9GAMM</name>
<evidence type="ECO:0000313" key="3">
    <source>
        <dbReference type="EMBL" id="ALP43765.1"/>
    </source>
</evidence>
<dbReference type="InterPro" id="IPR018639">
    <property type="entry name" value="DUF2062"/>
</dbReference>
<keyword evidence="1" id="KW-0472">Membrane</keyword>
<proteinExistence type="predicted"/>
<organism evidence="3 4">
    <name type="scientific">Aeromonas schubertii</name>
    <dbReference type="NCBI Taxonomy" id="652"/>
    <lineage>
        <taxon>Bacteria</taxon>
        <taxon>Pseudomonadati</taxon>
        <taxon>Pseudomonadota</taxon>
        <taxon>Gammaproteobacteria</taxon>
        <taxon>Aeromonadales</taxon>
        <taxon>Aeromonadaceae</taxon>
        <taxon>Aeromonas</taxon>
    </lineage>
</organism>
<dbReference type="STRING" id="652.WL1483_4346"/>
<dbReference type="PATRIC" id="fig|652.5.peg.2515"/>
<dbReference type="EMBL" id="CP013067">
    <property type="protein sequence ID" value="ALP43765.1"/>
    <property type="molecule type" value="Genomic_DNA"/>
</dbReference>
<accession>A0A0S2SQ31</accession>
<keyword evidence="1" id="KW-1133">Transmembrane helix</keyword>
<dbReference type="PANTHER" id="PTHR40547:SF1">
    <property type="entry name" value="SLL0298 PROTEIN"/>
    <property type="match status" value="1"/>
</dbReference>
<dbReference type="AlphaFoldDB" id="A0A0S2SQ31"/>
<keyword evidence="1" id="KW-0812">Transmembrane</keyword>
<reference evidence="4" key="1">
    <citation type="submission" date="2015-10" db="EMBL/GenBank/DDBJ databases">
        <title>Complete Genome Sequence of Aeromonas schubertii strain WL1483.</title>
        <authorList>
            <person name="Liu L."/>
        </authorList>
    </citation>
    <scope>NUCLEOTIDE SEQUENCE [LARGE SCALE GENOMIC DNA]</scope>
    <source>
        <strain evidence="4">WL1483</strain>
    </source>
</reference>
<protein>
    <recommendedName>
        <fullName evidence="2">DUF2062 domain-containing protein</fullName>
    </recommendedName>
</protein>
<evidence type="ECO:0000313" key="4">
    <source>
        <dbReference type="Proteomes" id="UP000058114"/>
    </source>
</evidence>
<feature type="domain" description="DUF2062" evidence="2">
    <location>
        <begin position="23"/>
        <end position="164"/>
    </location>
</feature>
<dbReference type="KEGG" id="asr:WL1483_4346"/>
<dbReference type="Proteomes" id="UP000058114">
    <property type="component" value="Chromosome"/>
</dbReference>
<gene>
    <name evidence="3" type="ORF">WL1483_4346</name>
</gene>
<evidence type="ECO:0000256" key="1">
    <source>
        <dbReference type="SAM" id="Phobius"/>
    </source>
</evidence>